<gene>
    <name evidence="1" type="ordered locus">AM1_1877</name>
</gene>
<dbReference type="HOGENOM" id="CLU_3245588_0_0_3"/>
<proteinExistence type="predicted"/>
<evidence type="ECO:0000313" key="1">
    <source>
        <dbReference type="EMBL" id="ABW26897.1"/>
    </source>
</evidence>
<evidence type="ECO:0000313" key="2">
    <source>
        <dbReference type="Proteomes" id="UP000000268"/>
    </source>
</evidence>
<reference evidence="1 2" key="1">
    <citation type="journal article" date="2008" name="Proc. Natl. Acad. Sci. U.S.A.">
        <title>Niche adaptation and genome expansion in the chlorophyll d-producing cyanobacterium Acaryochloris marina.</title>
        <authorList>
            <person name="Swingley W.D."/>
            <person name="Chen M."/>
            <person name="Cheung P.C."/>
            <person name="Conrad A.L."/>
            <person name="Dejesa L.C."/>
            <person name="Hao J."/>
            <person name="Honchak B.M."/>
            <person name="Karbach L.E."/>
            <person name="Kurdoglu A."/>
            <person name="Lahiri S."/>
            <person name="Mastrian S.D."/>
            <person name="Miyashita H."/>
            <person name="Page L."/>
            <person name="Ramakrishna P."/>
            <person name="Satoh S."/>
            <person name="Sattley W.M."/>
            <person name="Shimada Y."/>
            <person name="Taylor H.L."/>
            <person name="Tomo T."/>
            <person name="Tsuchiya T."/>
            <person name="Wang Z.T."/>
            <person name="Raymond J."/>
            <person name="Mimuro M."/>
            <person name="Blankenship R.E."/>
            <person name="Touchman J.W."/>
        </authorList>
    </citation>
    <scope>NUCLEOTIDE SEQUENCE [LARGE SCALE GENOMIC DNA]</scope>
    <source>
        <strain evidence="2">MBIC 11017</strain>
    </source>
</reference>
<dbReference type="AlphaFoldDB" id="B0CDH2"/>
<protein>
    <submittedName>
        <fullName evidence="1">Uncharacterized protein</fullName>
    </submittedName>
</protein>
<organism evidence="1 2">
    <name type="scientific">Acaryochloris marina (strain MBIC 11017)</name>
    <dbReference type="NCBI Taxonomy" id="329726"/>
    <lineage>
        <taxon>Bacteria</taxon>
        <taxon>Bacillati</taxon>
        <taxon>Cyanobacteriota</taxon>
        <taxon>Cyanophyceae</taxon>
        <taxon>Acaryochloridales</taxon>
        <taxon>Acaryochloridaceae</taxon>
        <taxon>Acaryochloris</taxon>
    </lineage>
</organism>
<dbReference type="EMBL" id="CP000828">
    <property type="protein sequence ID" value="ABW26897.1"/>
    <property type="molecule type" value="Genomic_DNA"/>
</dbReference>
<dbReference type="KEGG" id="amr:AM1_1877"/>
<keyword evidence="2" id="KW-1185">Reference proteome</keyword>
<name>B0CDH2_ACAM1</name>
<accession>B0CDH2</accession>
<sequence length="42" mass="4706">MSTDANPVELNIYSFNNDVERLGTAILTLIAFDSHKNISSFF</sequence>
<dbReference type="Proteomes" id="UP000000268">
    <property type="component" value="Chromosome"/>
</dbReference>